<dbReference type="FunFam" id="3.30.300.30:FF:000007">
    <property type="entry name" value="4-coumarate--CoA ligase 2"/>
    <property type="match status" value="1"/>
</dbReference>
<dbReference type="InterPro" id="IPR020845">
    <property type="entry name" value="AMP-binding_CS"/>
</dbReference>
<dbReference type="Proteomes" id="UP001231518">
    <property type="component" value="Chromosome 18"/>
</dbReference>
<keyword evidence="8" id="KW-1185">Reference proteome</keyword>
<evidence type="ECO:0000256" key="3">
    <source>
        <dbReference type="ARBA" id="ARBA00022598"/>
    </source>
</evidence>
<protein>
    <recommendedName>
        <fullName evidence="9">Luciferase</fullName>
    </recommendedName>
</protein>
<feature type="domain" description="AMP-dependent synthetase/ligase" evidence="5">
    <location>
        <begin position="47"/>
        <end position="407"/>
    </location>
</feature>
<reference evidence="7" key="1">
    <citation type="submission" date="2023-03" db="EMBL/GenBank/DDBJ databases">
        <title>Chromosome-level genomes of two armyworms, Mythimna separata and Mythimna loreyi, provide insights into the biosynthesis and reception of sex pheromones.</title>
        <authorList>
            <person name="Zhao H."/>
        </authorList>
    </citation>
    <scope>NUCLEOTIDE SEQUENCE</scope>
    <source>
        <strain evidence="7">BeijingLab</strain>
        <tissue evidence="7">Pupa</tissue>
    </source>
</reference>
<dbReference type="GO" id="GO:0005777">
    <property type="term" value="C:peroxisome"/>
    <property type="evidence" value="ECO:0007669"/>
    <property type="project" value="UniProtKB-SubCell"/>
</dbReference>
<evidence type="ECO:0000259" key="5">
    <source>
        <dbReference type="Pfam" id="PF00501"/>
    </source>
</evidence>
<evidence type="ECO:0000313" key="7">
    <source>
        <dbReference type="EMBL" id="KAJ8717682.1"/>
    </source>
</evidence>
<dbReference type="PROSITE" id="PS00455">
    <property type="entry name" value="AMP_BINDING"/>
    <property type="match status" value="1"/>
</dbReference>
<dbReference type="PANTHER" id="PTHR24096:SF149">
    <property type="entry name" value="AMP-BINDING DOMAIN-CONTAINING PROTEIN-RELATED"/>
    <property type="match status" value="1"/>
</dbReference>
<keyword evidence="3" id="KW-0436">Ligase</keyword>
<dbReference type="Gene3D" id="3.40.50.12780">
    <property type="entry name" value="N-terminal domain of ligase-like"/>
    <property type="match status" value="1"/>
</dbReference>
<evidence type="ECO:0000256" key="4">
    <source>
        <dbReference type="ARBA" id="ARBA00023140"/>
    </source>
</evidence>
<dbReference type="Gene3D" id="3.30.300.30">
    <property type="match status" value="1"/>
</dbReference>
<keyword evidence="4" id="KW-0576">Peroxisome</keyword>
<dbReference type="Pfam" id="PF13193">
    <property type="entry name" value="AMP-binding_C"/>
    <property type="match status" value="1"/>
</dbReference>
<comment type="similarity">
    <text evidence="2">Belongs to the ATP-dependent AMP-binding enzyme family.</text>
</comment>
<dbReference type="SUPFAM" id="SSF56801">
    <property type="entry name" value="Acetyl-CoA synthetase-like"/>
    <property type="match status" value="1"/>
</dbReference>
<proteinExistence type="inferred from homology"/>
<dbReference type="GO" id="GO:0016405">
    <property type="term" value="F:CoA-ligase activity"/>
    <property type="evidence" value="ECO:0007669"/>
    <property type="project" value="TreeGrafter"/>
</dbReference>
<dbReference type="InterPro" id="IPR025110">
    <property type="entry name" value="AMP-bd_C"/>
</dbReference>
<evidence type="ECO:0008006" key="9">
    <source>
        <dbReference type="Google" id="ProtNLM"/>
    </source>
</evidence>
<dbReference type="Pfam" id="PF00501">
    <property type="entry name" value="AMP-binding"/>
    <property type="match status" value="1"/>
</dbReference>
<dbReference type="InterPro" id="IPR045851">
    <property type="entry name" value="AMP-bd_C_sf"/>
</dbReference>
<evidence type="ECO:0000259" key="6">
    <source>
        <dbReference type="Pfam" id="PF13193"/>
    </source>
</evidence>
<dbReference type="PANTHER" id="PTHR24096">
    <property type="entry name" value="LONG-CHAIN-FATTY-ACID--COA LIGASE"/>
    <property type="match status" value="1"/>
</dbReference>
<comment type="caution">
    <text evidence="7">The sequence shown here is derived from an EMBL/GenBank/DDBJ whole genome shotgun (WGS) entry which is preliminary data.</text>
</comment>
<feature type="domain" description="AMP-binding enzyme C-terminal" evidence="6">
    <location>
        <begin position="458"/>
        <end position="534"/>
    </location>
</feature>
<name>A0AAD7YID6_MYTSE</name>
<comment type="subcellular location">
    <subcellularLocation>
        <location evidence="1">Peroxisome</location>
    </subcellularLocation>
</comment>
<gene>
    <name evidence="7" type="ORF">PYW07_005612</name>
</gene>
<evidence type="ECO:0000256" key="2">
    <source>
        <dbReference type="ARBA" id="ARBA00006432"/>
    </source>
</evidence>
<evidence type="ECO:0000256" key="1">
    <source>
        <dbReference type="ARBA" id="ARBA00004275"/>
    </source>
</evidence>
<dbReference type="EMBL" id="JARGEI010000016">
    <property type="protein sequence ID" value="KAJ8717682.1"/>
    <property type="molecule type" value="Genomic_DNA"/>
</dbReference>
<organism evidence="7 8">
    <name type="scientific">Mythimna separata</name>
    <name type="common">Oriental armyworm</name>
    <name type="synonym">Pseudaletia separata</name>
    <dbReference type="NCBI Taxonomy" id="271217"/>
    <lineage>
        <taxon>Eukaryota</taxon>
        <taxon>Metazoa</taxon>
        <taxon>Ecdysozoa</taxon>
        <taxon>Arthropoda</taxon>
        <taxon>Hexapoda</taxon>
        <taxon>Insecta</taxon>
        <taxon>Pterygota</taxon>
        <taxon>Neoptera</taxon>
        <taxon>Endopterygota</taxon>
        <taxon>Lepidoptera</taxon>
        <taxon>Glossata</taxon>
        <taxon>Ditrysia</taxon>
        <taxon>Noctuoidea</taxon>
        <taxon>Noctuidae</taxon>
        <taxon>Noctuinae</taxon>
        <taxon>Hadenini</taxon>
        <taxon>Mythimna</taxon>
    </lineage>
</organism>
<accession>A0AAD7YID6</accession>
<sequence length="550" mass="61547">MTLRRMANDSVHWFMGDLTSKIVAESGIPSDRHHLGKILLQSFKDDPDFVLQIDGATGESETYASALERTVRCANCLKNLGLQHGDVLILMAPNHLDVAIPFYAALYLGVIVGAVDRTLTTNELQQTFAFSKPKIIFCQSDRASDVQLTLNNLNLDAQIVSFDKGDYLCSFEEFMEQYGDESSVDDFKCTDFDPEDSPAFLIATSGTTGLPKAAAVTHKNFAIITPYVWSRFTTFPTPTRLALIGSPLQWLTAILNFIISPILKFTRLQTSQTMTPDHAYELINTYRPTYTIFSPTMMTTLLNPDERDRCDFTCLELLMLGGSAVPQKLVDELKIVSPDTEVLNVYGMSELGGVAFHGDNPAPGSCGKPMGCFQYRIIDVETQQDIYEPNVPGELWIKGPSVFKEYYNNVEATEETFAEDRWFKTGDTFYRDENWNFFFVERIKLLLKYKSYQISPVEIEAVIRQHPGVLDVAVTGVPDEECGDLPVACVVPRPGAEPSADEIKDWVKESLSDAKQLRGGVIFVDAIPMTASTKVHRRKLKQMALEIPKE</sequence>
<dbReference type="InterPro" id="IPR000873">
    <property type="entry name" value="AMP-dep_synth/lig_dom"/>
</dbReference>
<dbReference type="InterPro" id="IPR042099">
    <property type="entry name" value="ANL_N_sf"/>
</dbReference>
<dbReference type="AlphaFoldDB" id="A0AAD7YID6"/>
<evidence type="ECO:0000313" key="8">
    <source>
        <dbReference type="Proteomes" id="UP001231518"/>
    </source>
</evidence>